<organism evidence="2 3">
    <name type="scientific">Exophiala spinifera</name>
    <dbReference type="NCBI Taxonomy" id="91928"/>
    <lineage>
        <taxon>Eukaryota</taxon>
        <taxon>Fungi</taxon>
        <taxon>Dikarya</taxon>
        <taxon>Ascomycota</taxon>
        <taxon>Pezizomycotina</taxon>
        <taxon>Eurotiomycetes</taxon>
        <taxon>Chaetothyriomycetidae</taxon>
        <taxon>Chaetothyriales</taxon>
        <taxon>Herpotrichiellaceae</taxon>
        <taxon>Exophiala</taxon>
    </lineage>
</organism>
<protein>
    <submittedName>
        <fullName evidence="2">Uncharacterized protein</fullName>
    </submittedName>
</protein>
<evidence type="ECO:0000313" key="2">
    <source>
        <dbReference type="EMBL" id="KIW10235.1"/>
    </source>
</evidence>
<proteinExistence type="predicted"/>
<dbReference type="VEuPathDB" id="FungiDB:PV08_11196"/>
<accession>A0A0D2AUQ0</accession>
<feature type="compositionally biased region" description="Polar residues" evidence="1">
    <location>
        <begin position="214"/>
        <end position="230"/>
    </location>
</feature>
<evidence type="ECO:0000313" key="3">
    <source>
        <dbReference type="Proteomes" id="UP000053328"/>
    </source>
</evidence>
<dbReference type="RefSeq" id="XP_016230451.1">
    <property type="nucleotide sequence ID" value="XM_016385507.1"/>
</dbReference>
<dbReference type="Proteomes" id="UP000053328">
    <property type="component" value="Unassembled WGS sequence"/>
</dbReference>
<evidence type="ECO:0000256" key="1">
    <source>
        <dbReference type="SAM" id="MobiDB-lite"/>
    </source>
</evidence>
<feature type="region of interest" description="Disordered" evidence="1">
    <location>
        <begin position="199"/>
        <end position="230"/>
    </location>
</feature>
<dbReference type="HOGENOM" id="CLU_1204781_0_0_1"/>
<sequence length="230" mass="25555">MEKQAGIFAATNVIKDDWGAVAFEALVEKYEKEFAAQMVQHRHLAEGWDFSDPDEVEKAVAIRELQHRVVNELLNISRITLPALVLTSIKLLVQIVSATLQSTVSACIDSAQIHLERGTQESGNAYVFRPVVEALDALWRGKKQGAVLFVASASDDFFSNPQSFFAFIFLSSTERWISSTSFTEEPHVVSYHGTLEHPSSDLANRSGHKEKTIRSTTPEIVSSVATRPKH</sequence>
<dbReference type="EMBL" id="KN847500">
    <property type="protein sequence ID" value="KIW10235.1"/>
    <property type="molecule type" value="Genomic_DNA"/>
</dbReference>
<gene>
    <name evidence="2" type="ORF">PV08_11196</name>
</gene>
<keyword evidence="3" id="KW-1185">Reference proteome</keyword>
<name>A0A0D2AUQ0_9EURO</name>
<reference evidence="2 3" key="1">
    <citation type="submission" date="2015-01" db="EMBL/GenBank/DDBJ databases">
        <title>The Genome Sequence of Exophiala spinifera CBS89968.</title>
        <authorList>
            <consortium name="The Broad Institute Genomics Platform"/>
            <person name="Cuomo C."/>
            <person name="de Hoog S."/>
            <person name="Gorbushina A."/>
            <person name="Stielow B."/>
            <person name="Teixiera M."/>
            <person name="Abouelleil A."/>
            <person name="Chapman S.B."/>
            <person name="Priest M."/>
            <person name="Young S.K."/>
            <person name="Wortman J."/>
            <person name="Nusbaum C."/>
            <person name="Birren B."/>
        </authorList>
    </citation>
    <scope>NUCLEOTIDE SEQUENCE [LARGE SCALE GENOMIC DNA]</scope>
    <source>
        <strain evidence="2 3">CBS 89968</strain>
    </source>
</reference>
<dbReference type="GeneID" id="27338279"/>
<dbReference type="AlphaFoldDB" id="A0A0D2AUQ0"/>